<sequence>MMQQQSQEQDLIACISPVINALSPLKLKQSTELELNDFREQLLNSFDEFERHCYAQQVTTSVMQEVKFALTAMCDEFVMSSGAHFRMDWMSRPLQLEFFGNNRAGEEFFERLAKLRTGGENKFAALEVYYICLQLGFEGIYKVKGIEQLKALIVDIRAQIEDVRGTASGQLSDNGVPAEGFAMKVGRNVPYWVILSICLGSIASLFAGFHFVINKQATQSTQTINNQVEVLTQLNKTNETR</sequence>
<keyword evidence="1" id="KW-1133">Transmembrane helix</keyword>
<dbReference type="InterPro" id="IPR038522">
    <property type="entry name" value="T4/T6SS_DotU_sf"/>
</dbReference>
<keyword evidence="4" id="KW-1185">Reference proteome</keyword>
<evidence type="ECO:0000313" key="3">
    <source>
        <dbReference type="EMBL" id="MDQ9090402.1"/>
    </source>
</evidence>
<dbReference type="InterPro" id="IPR017732">
    <property type="entry name" value="T4/T6SS_DotU"/>
</dbReference>
<feature type="transmembrane region" description="Helical" evidence="1">
    <location>
        <begin position="191"/>
        <end position="213"/>
    </location>
</feature>
<keyword evidence="1" id="KW-0472">Membrane</keyword>
<dbReference type="NCBIfam" id="TIGR03349">
    <property type="entry name" value="IV_VI_DotU"/>
    <property type="match status" value="1"/>
</dbReference>
<comment type="caution">
    <text evidence="3">The sequence shown here is derived from an EMBL/GenBank/DDBJ whole genome shotgun (WGS) entry which is preliminary data.</text>
</comment>
<name>A0ABU1B9U2_PSEHA</name>
<dbReference type="Pfam" id="PF09850">
    <property type="entry name" value="DotU"/>
    <property type="match status" value="1"/>
</dbReference>
<keyword evidence="1" id="KW-0812">Transmembrane</keyword>
<dbReference type="PANTHER" id="PTHR38033">
    <property type="entry name" value="MEMBRANE PROTEIN-RELATED"/>
    <property type="match status" value="1"/>
</dbReference>
<gene>
    <name evidence="3" type="primary">icmH</name>
    <name evidence="3" type="ORF">RC083_02205</name>
</gene>
<dbReference type="EMBL" id="JAVIFY010000001">
    <property type="protein sequence ID" value="MDQ9090402.1"/>
    <property type="molecule type" value="Genomic_DNA"/>
</dbReference>
<evidence type="ECO:0000313" key="4">
    <source>
        <dbReference type="Proteomes" id="UP001226574"/>
    </source>
</evidence>
<dbReference type="RefSeq" id="WP_232321822.1">
    <property type="nucleotide sequence ID" value="NZ_JAVIFY010000001.1"/>
</dbReference>
<evidence type="ECO:0000256" key="1">
    <source>
        <dbReference type="SAM" id="Phobius"/>
    </source>
</evidence>
<accession>A0ABU1B9U2</accession>
<organism evidence="3 4">
    <name type="scientific">Pseudoalteromonas haloplanktis</name>
    <name type="common">Alteromonas haloplanktis</name>
    <dbReference type="NCBI Taxonomy" id="228"/>
    <lineage>
        <taxon>Bacteria</taxon>
        <taxon>Pseudomonadati</taxon>
        <taxon>Pseudomonadota</taxon>
        <taxon>Gammaproteobacteria</taxon>
        <taxon>Alteromonadales</taxon>
        <taxon>Pseudoalteromonadaceae</taxon>
        <taxon>Pseudoalteromonas</taxon>
    </lineage>
</organism>
<proteinExistence type="predicted"/>
<protein>
    <submittedName>
        <fullName evidence="3">Type IVB secretion system protein IcmH/DotU</fullName>
    </submittedName>
</protein>
<evidence type="ECO:0000259" key="2">
    <source>
        <dbReference type="Pfam" id="PF09850"/>
    </source>
</evidence>
<feature type="domain" description="Type IV / VI secretion system DotU" evidence="2">
    <location>
        <begin position="11"/>
        <end position="211"/>
    </location>
</feature>
<dbReference type="PANTHER" id="PTHR38033:SF1">
    <property type="entry name" value="DOTU FAMILY TYPE IV_VI SECRETION SYSTEM PROTEIN"/>
    <property type="match status" value="1"/>
</dbReference>
<dbReference type="NCBIfam" id="NF038228">
    <property type="entry name" value="IcmH_DotU_IVB"/>
    <property type="match status" value="1"/>
</dbReference>
<dbReference type="Proteomes" id="UP001226574">
    <property type="component" value="Unassembled WGS sequence"/>
</dbReference>
<dbReference type="Gene3D" id="1.25.40.590">
    <property type="entry name" value="Type IV / VI secretion system, DotU"/>
    <property type="match status" value="1"/>
</dbReference>
<reference evidence="3 4" key="1">
    <citation type="submission" date="2023-08" db="EMBL/GenBank/DDBJ databases">
        <title>Pseudoalteromonas haloplanktis LL1 genome.</title>
        <authorList>
            <person name="Wu S."/>
        </authorList>
    </citation>
    <scope>NUCLEOTIDE SEQUENCE [LARGE SCALE GENOMIC DNA]</scope>
    <source>
        <strain evidence="3 4">LL1</strain>
    </source>
</reference>